<organism evidence="1 2">
    <name type="scientific">Pistacia atlantica</name>
    <dbReference type="NCBI Taxonomy" id="434234"/>
    <lineage>
        <taxon>Eukaryota</taxon>
        <taxon>Viridiplantae</taxon>
        <taxon>Streptophyta</taxon>
        <taxon>Embryophyta</taxon>
        <taxon>Tracheophyta</taxon>
        <taxon>Spermatophyta</taxon>
        <taxon>Magnoliopsida</taxon>
        <taxon>eudicotyledons</taxon>
        <taxon>Gunneridae</taxon>
        <taxon>Pentapetalae</taxon>
        <taxon>rosids</taxon>
        <taxon>malvids</taxon>
        <taxon>Sapindales</taxon>
        <taxon>Anacardiaceae</taxon>
        <taxon>Pistacia</taxon>
    </lineage>
</organism>
<accession>A0ACC1ADJ0</accession>
<proteinExistence type="predicted"/>
<comment type="caution">
    <text evidence="1">The sequence shown here is derived from an EMBL/GenBank/DDBJ whole genome shotgun (WGS) entry which is preliminary data.</text>
</comment>
<dbReference type="Proteomes" id="UP001164250">
    <property type="component" value="Chromosome 11"/>
</dbReference>
<evidence type="ECO:0000313" key="1">
    <source>
        <dbReference type="EMBL" id="KAJ0084221.1"/>
    </source>
</evidence>
<name>A0ACC1ADJ0_9ROSI</name>
<keyword evidence="2" id="KW-1185">Reference proteome</keyword>
<sequence length="181" mass="20622">MSTKPVNRARNRALLRRIELNESSSTSSRQLEPCRAKRARSSSSLVELKQLETDLRQLFIGTKTVALSTKNDDALTTTMNNDTGELVHDEGVTRFEKVWDVKPLVNWKEIMSVLQLKFGGPLVKEWLAHPSGIAEDCLDWMKETHSKRVKLEFGNSADCSKTANIHRFWMPKFITFAARSD</sequence>
<gene>
    <name evidence="1" type="ORF">Patl1_29958</name>
</gene>
<protein>
    <submittedName>
        <fullName evidence="1">Uncharacterized protein</fullName>
    </submittedName>
</protein>
<dbReference type="EMBL" id="CM047907">
    <property type="protein sequence ID" value="KAJ0084221.1"/>
    <property type="molecule type" value="Genomic_DNA"/>
</dbReference>
<reference evidence="2" key="1">
    <citation type="journal article" date="2023" name="G3 (Bethesda)">
        <title>Genome assembly and association tests identify interacting loci associated with vigor, precocity, and sex in interspecific pistachio rootstocks.</title>
        <authorList>
            <person name="Palmer W."/>
            <person name="Jacygrad E."/>
            <person name="Sagayaradj S."/>
            <person name="Cavanaugh K."/>
            <person name="Han R."/>
            <person name="Bertier L."/>
            <person name="Beede B."/>
            <person name="Kafkas S."/>
            <person name="Golino D."/>
            <person name="Preece J."/>
            <person name="Michelmore R."/>
        </authorList>
    </citation>
    <scope>NUCLEOTIDE SEQUENCE [LARGE SCALE GENOMIC DNA]</scope>
</reference>
<evidence type="ECO:0000313" key="2">
    <source>
        <dbReference type="Proteomes" id="UP001164250"/>
    </source>
</evidence>